<evidence type="ECO:0000259" key="19">
    <source>
        <dbReference type="Pfam" id="PF06455"/>
    </source>
</evidence>
<evidence type="ECO:0000256" key="9">
    <source>
        <dbReference type="ARBA" id="ARBA00022982"/>
    </source>
</evidence>
<feature type="transmembrane region" description="Helical" evidence="16">
    <location>
        <begin position="262"/>
        <end position="279"/>
    </location>
</feature>
<dbReference type="EC" id="7.1.1.2" evidence="2 16"/>
<evidence type="ECO:0000256" key="3">
    <source>
        <dbReference type="ARBA" id="ARBA00021096"/>
    </source>
</evidence>
<keyword evidence="13 16" id="KW-0496">Mitochondrion</keyword>
<feature type="domain" description="NADH-Ubiquinone oxidoreductase (complex I) chain 5 N-terminal" evidence="18">
    <location>
        <begin position="59"/>
        <end position="109"/>
    </location>
</feature>
<gene>
    <name evidence="20" type="primary">ND5</name>
</gene>
<evidence type="ECO:0000256" key="1">
    <source>
        <dbReference type="ARBA" id="ARBA00004448"/>
    </source>
</evidence>
<dbReference type="Pfam" id="PF06455">
    <property type="entry name" value="NADH5_C"/>
    <property type="match status" value="1"/>
</dbReference>
<feature type="domain" description="NADH dehydrogenase subunit 5 C-terminal" evidence="19">
    <location>
        <begin position="411"/>
        <end position="585"/>
    </location>
</feature>
<feature type="transmembrane region" description="Helical" evidence="16">
    <location>
        <begin position="315"/>
        <end position="339"/>
    </location>
</feature>
<comment type="catalytic activity">
    <reaction evidence="15 16">
        <text>a ubiquinone + NADH + 5 H(+)(in) = a ubiquinol + NAD(+) + 4 H(+)(out)</text>
        <dbReference type="Rhea" id="RHEA:29091"/>
        <dbReference type="Rhea" id="RHEA-COMP:9565"/>
        <dbReference type="Rhea" id="RHEA-COMP:9566"/>
        <dbReference type="ChEBI" id="CHEBI:15378"/>
        <dbReference type="ChEBI" id="CHEBI:16389"/>
        <dbReference type="ChEBI" id="CHEBI:17976"/>
        <dbReference type="ChEBI" id="CHEBI:57540"/>
        <dbReference type="ChEBI" id="CHEBI:57945"/>
        <dbReference type="EC" id="7.1.1.2"/>
    </reaction>
</comment>
<dbReference type="GO" id="GO:0042773">
    <property type="term" value="P:ATP synthesis coupled electron transport"/>
    <property type="evidence" value="ECO:0007669"/>
    <property type="project" value="InterPro"/>
</dbReference>
<dbReference type="GO" id="GO:0003954">
    <property type="term" value="F:NADH dehydrogenase activity"/>
    <property type="evidence" value="ECO:0007669"/>
    <property type="project" value="TreeGrafter"/>
</dbReference>
<evidence type="ECO:0000256" key="11">
    <source>
        <dbReference type="ARBA" id="ARBA00023027"/>
    </source>
</evidence>
<sequence>MAPAITIFIIMLTPLMWLGKKTFPAKATTAIKMAFFVSLVFLSLTFYTHWWMSTLNLSWLTLNASPIPLMIQFDSYSLLFMTVAFFVSWSILEFSTWYMHSDPNLENFMKYLLIFLMAMIILVSAGNLFTLFIGWEGVGIMSYLLIGWFHGRANAATAAVQAVLYNRIGDIGFLVIFCWALKELMLTNMQAMYSFNTPTPILMAFILAAASKSAQFGLHPWLAAAMEGPTPVSALLHSSTMVVAGIFLMIRIHPLIAQNPHALTTCLCLGALSTFYAAASALPQNDIKKVIAHSTSSQLGLMMVAIGINQPHLAFFHICTHAFFKAMLFLCAGLFIHSLNDEQDIRKMGGLFSILPMTTTSFLVGSLALMGTPFLSAFYSKDTIIETMNNSFTNSVALILTLVATAFTAVYSIRLIYYVSLSNTRLNNPTTLINESLNMSAITPIIRLAYGSIFAGMLILQLLIPNTPIIHTMSIPNKLAATVLTILAFLFAFDIIKTPVSTNWPAKKLLDPILYNFLIHRLSAKTILSLAGHTISFMVESFMLKTKATSIMHAQKPAMQVLQQAQTGKIKTYLLSTMLSLVTAYAAVTSYYV</sequence>
<proteinExistence type="inferred from homology"/>
<comment type="similarity">
    <text evidence="16">Belongs to the complex I subunit 5 family.</text>
</comment>
<dbReference type="GO" id="GO:0008137">
    <property type="term" value="F:NADH dehydrogenase (ubiquinone) activity"/>
    <property type="evidence" value="ECO:0007669"/>
    <property type="project" value="UniProtKB-EC"/>
</dbReference>
<keyword evidence="6 16" id="KW-0812">Transmembrane</keyword>
<keyword evidence="14 16" id="KW-0472">Membrane</keyword>
<dbReference type="InterPro" id="IPR001516">
    <property type="entry name" value="Proton_antipo_N"/>
</dbReference>
<keyword evidence="9" id="KW-0249">Electron transport</keyword>
<feature type="transmembrane region" description="Helical" evidence="16">
    <location>
        <begin position="351"/>
        <end position="375"/>
    </location>
</feature>
<evidence type="ECO:0000256" key="13">
    <source>
        <dbReference type="ARBA" id="ARBA00023128"/>
    </source>
</evidence>
<keyword evidence="11 16" id="KW-0520">NAD</keyword>
<dbReference type="PANTHER" id="PTHR42829:SF2">
    <property type="entry name" value="NADH-UBIQUINONE OXIDOREDUCTASE CHAIN 5"/>
    <property type="match status" value="1"/>
</dbReference>
<evidence type="ECO:0000259" key="18">
    <source>
        <dbReference type="Pfam" id="PF00662"/>
    </source>
</evidence>
<evidence type="ECO:0000259" key="17">
    <source>
        <dbReference type="Pfam" id="PF00361"/>
    </source>
</evidence>
<feature type="transmembrane region" description="Helical" evidence="16">
    <location>
        <begin position="30"/>
        <end position="52"/>
    </location>
</feature>
<dbReference type="Pfam" id="PF00662">
    <property type="entry name" value="Proton_antipo_N"/>
    <property type="match status" value="1"/>
</dbReference>
<evidence type="ECO:0000256" key="14">
    <source>
        <dbReference type="ARBA" id="ARBA00023136"/>
    </source>
</evidence>
<feature type="transmembrane region" description="Helical" evidence="16">
    <location>
        <begin position="475"/>
        <end position="493"/>
    </location>
</feature>
<evidence type="ECO:0000256" key="2">
    <source>
        <dbReference type="ARBA" id="ARBA00012944"/>
    </source>
</evidence>
<feature type="transmembrane region" description="Helical" evidence="16">
    <location>
        <begin position="396"/>
        <end position="419"/>
    </location>
</feature>
<evidence type="ECO:0000256" key="4">
    <source>
        <dbReference type="ARBA" id="ARBA00022448"/>
    </source>
</evidence>
<geneLocation type="mitochondrion" evidence="20"/>
<name>A0A514YIR1_9NEOB</name>
<evidence type="ECO:0000313" key="20">
    <source>
        <dbReference type="EMBL" id="QDK58664.1"/>
    </source>
</evidence>
<organism evidence="20">
    <name type="scientific">Polypedates impresus</name>
    <dbReference type="NCBI Taxonomy" id="1352390"/>
    <lineage>
        <taxon>Eukaryota</taxon>
        <taxon>Metazoa</taxon>
        <taxon>Chordata</taxon>
        <taxon>Craniata</taxon>
        <taxon>Vertebrata</taxon>
        <taxon>Euteleostomi</taxon>
        <taxon>Amphibia</taxon>
        <taxon>Batrachia</taxon>
        <taxon>Anura</taxon>
        <taxon>Neobatrachia</taxon>
        <taxon>Ranoidea</taxon>
        <taxon>Rhacophoridae</taxon>
        <taxon>Rhacophorinae</taxon>
        <taxon>Polypedates</taxon>
    </lineage>
</organism>
<dbReference type="EMBL" id="MK622901">
    <property type="protein sequence ID" value="QDK58664.1"/>
    <property type="molecule type" value="Genomic_DNA"/>
</dbReference>
<evidence type="ECO:0000256" key="5">
    <source>
        <dbReference type="ARBA" id="ARBA00022660"/>
    </source>
</evidence>
<evidence type="ECO:0000256" key="8">
    <source>
        <dbReference type="ARBA" id="ARBA00022967"/>
    </source>
</evidence>
<feature type="transmembrane region" description="Helical" evidence="16">
    <location>
        <begin position="439"/>
        <end position="463"/>
    </location>
</feature>
<evidence type="ECO:0000256" key="6">
    <source>
        <dbReference type="ARBA" id="ARBA00022692"/>
    </source>
</evidence>
<keyword evidence="7" id="KW-0999">Mitochondrion inner membrane</keyword>
<keyword evidence="8" id="KW-1278">Translocase</keyword>
<dbReference type="GO" id="GO:0015990">
    <property type="term" value="P:electron transport coupled proton transport"/>
    <property type="evidence" value="ECO:0007669"/>
    <property type="project" value="TreeGrafter"/>
</dbReference>
<evidence type="ECO:0000256" key="10">
    <source>
        <dbReference type="ARBA" id="ARBA00022989"/>
    </source>
</evidence>
<feature type="transmembrane region" description="Helical" evidence="16">
    <location>
        <begin position="573"/>
        <end position="592"/>
    </location>
</feature>
<dbReference type="GO" id="GO:0005743">
    <property type="term" value="C:mitochondrial inner membrane"/>
    <property type="evidence" value="ECO:0007669"/>
    <property type="project" value="UniProtKB-SubCell"/>
</dbReference>
<keyword evidence="5" id="KW-0679">Respiratory chain</keyword>
<feature type="transmembrane region" description="Helical" evidence="16">
    <location>
        <begin position="111"/>
        <end position="135"/>
    </location>
</feature>
<protein>
    <recommendedName>
        <fullName evidence="3 16">NADH-ubiquinone oxidoreductase chain 5</fullName>
        <ecNumber evidence="2 16">7.1.1.2</ecNumber>
    </recommendedName>
</protein>
<evidence type="ECO:0000256" key="15">
    <source>
        <dbReference type="ARBA" id="ARBA00049551"/>
    </source>
</evidence>
<feature type="transmembrane region" description="Helical" evidence="16">
    <location>
        <begin position="155"/>
        <end position="181"/>
    </location>
</feature>
<feature type="transmembrane region" description="Helical" evidence="16">
    <location>
        <begin position="6"/>
        <end position="23"/>
    </location>
</feature>
<dbReference type="InterPro" id="IPR003945">
    <property type="entry name" value="NU5C-like"/>
</dbReference>
<accession>A0A514YIR1</accession>
<keyword evidence="12 16" id="KW-0830">Ubiquinone</keyword>
<keyword evidence="10 16" id="KW-1133">Transmembrane helix</keyword>
<feature type="domain" description="NADH:quinone oxidoreductase/Mrp antiporter transmembrane" evidence="17">
    <location>
        <begin position="125"/>
        <end position="407"/>
    </location>
</feature>
<dbReference type="AlphaFoldDB" id="A0A514YIR1"/>
<dbReference type="PRINTS" id="PR01434">
    <property type="entry name" value="NADHDHGNASE5"/>
</dbReference>
<evidence type="ECO:0000256" key="16">
    <source>
        <dbReference type="RuleBase" id="RU003404"/>
    </source>
</evidence>
<evidence type="ECO:0000256" key="12">
    <source>
        <dbReference type="ARBA" id="ARBA00023075"/>
    </source>
</evidence>
<dbReference type="PANTHER" id="PTHR42829">
    <property type="entry name" value="NADH-UBIQUINONE OXIDOREDUCTASE CHAIN 5"/>
    <property type="match status" value="1"/>
</dbReference>
<feature type="transmembrane region" description="Helical" evidence="16">
    <location>
        <begin position="78"/>
        <end position="99"/>
    </location>
</feature>
<comment type="subcellular location">
    <subcellularLocation>
        <location evidence="1">Mitochondrion inner membrane</location>
        <topology evidence="1">Multi-pass membrane protein</topology>
    </subcellularLocation>
</comment>
<comment type="function">
    <text evidence="16">Core subunit of the mitochondrial membrane respiratory chain NADH dehydrogenase (Complex I) which catalyzes electron transfer from NADH through the respiratory chain, using ubiquinone as an electron acceptor. Essential for the catalytic activity and assembly of complex I.</text>
</comment>
<reference evidence="20" key="1">
    <citation type="journal article" date="2019" name="PeerJ">
        <title>The revised complete mitogenome sequence of the tree frog Polypedates megacephalus (Anura, Rhacophoridae) by next-generation sequencing and phylogenetic analysis.</title>
        <authorList>
            <person name="Huang A."/>
            <person name="Liu S."/>
            <person name="Li H."/>
            <person name="Luo H."/>
            <person name="Ni Q."/>
            <person name="Yao Y."/>
            <person name="Xu H."/>
            <person name="Zeng B."/>
            <person name="Li Y."/>
            <person name="Wei Z."/>
            <person name="Li S."/>
            <person name="Zhang M."/>
        </authorList>
    </citation>
    <scope>NUCLEOTIDE SEQUENCE</scope>
</reference>
<feature type="transmembrane region" description="Helical" evidence="16">
    <location>
        <begin position="231"/>
        <end position="250"/>
    </location>
</feature>
<evidence type="ECO:0000256" key="7">
    <source>
        <dbReference type="ARBA" id="ARBA00022792"/>
    </source>
</evidence>
<keyword evidence="4 16" id="KW-0813">Transport</keyword>
<dbReference type="Pfam" id="PF00361">
    <property type="entry name" value="Proton_antipo_M"/>
    <property type="match status" value="1"/>
</dbReference>
<dbReference type="InterPro" id="IPR001750">
    <property type="entry name" value="ND/Mrp_TM"/>
</dbReference>
<dbReference type="InterPro" id="IPR010934">
    <property type="entry name" value="NADH_DH_su5_C"/>
</dbReference>